<feature type="compositionally biased region" description="Basic and acidic residues" evidence="2">
    <location>
        <begin position="184"/>
        <end position="201"/>
    </location>
</feature>
<sequence length="787" mass="87184">MEWALWDTSYEQVGQESSNVMGQGWQSDFYSGYGLDVIEEGALNEKFCMQVLEVLITKADTEIVELEEDLIILQSQLALADEEWSTICSAALREKIDCLGISIQSLKNENVQDQQDIGDCLPMHKKPAERMHEIVKTLLGNYFQPKDEQPVDVTVKELSSDGVGHATDHLGENKILSNSASDSVRNEKAKEPSNTPQERHAISNSSLKPLGKKTNYPGTVKPANTVIHNSSLNAEKLASGYSNAERNLSNCSSKFNSEEVTEKSSTPTASILDLPLKPEKKRTDVAEKDETKAALSSLLHQRTDVGEKDKCKDTIIKDSSSNALGHATDNPSEKKELSKFNLKVNRKEGDKKHKPTPEDTSKISNSSLKSAWKRTNFPKTARPGSAIVKDSNSDASGHATGSKGNNNLSKTDSKVNREMEVNEQSSTDKSIIIKSSLEPGGKGTTLSDTIESADTILDSRSNKATEDSKVKPKLSQRPEVPQADKIDSSNSSLKTKKKRVKAPKRVKGPEASLTDNEHAAADSLLELLKHGREHTTNPQPKKVQKPQPKQVQNVELASTEDESNPNLSLKPQRHRRKRKLQSNAVCVQEPGFSPVEIGSDSSSITKTKRQRKSRMADNNANSNQSANRGTKEEKAESDLCWSEHCVTPDVSINSVSQSQKKRKMSSNSPVLEKTKELRGLQISLAKLHDKTTDSTNEEDLWITECSFTNDSDNEPLKYLCCPTLPYPTQKQVEYLSVVDLRSIAKQHKLRGYHKLRKAELAEQLGLRVQVRGEKKEKRKKPSPPLPV</sequence>
<dbReference type="EMBL" id="GHES01034225">
    <property type="protein sequence ID" value="MPA64784.1"/>
    <property type="molecule type" value="Transcribed_RNA"/>
</dbReference>
<feature type="compositionally biased region" description="Basic and acidic residues" evidence="2">
    <location>
        <begin position="345"/>
        <end position="361"/>
    </location>
</feature>
<accession>A0A5B7B8Q9</accession>
<evidence type="ECO:0000313" key="3">
    <source>
        <dbReference type="EMBL" id="MPA64784.1"/>
    </source>
</evidence>
<feature type="coiled-coil region" evidence="1">
    <location>
        <begin position="49"/>
        <end position="83"/>
    </location>
</feature>
<evidence type="ECO:0008006" key="4">
    <source>
        <dbReference type="Google" id="ProtNLM"/>
    </source>
</evidence>
<proteinExistence type="predicted"/>
<feature type="region of interest" description="Disordered" evidence="2">
    <location>
        <begin position="321"/>
        <end position="634"/>
    </location>
</feature>
<feature type="compositionally biased region" description="Basic and acidic residues" evidence="2">
    <location>
        <begin position="460"/>
        <end position="470"/>
    </location>
</feature>
<feature type="compositionally biased region" description="Basic and acidic residues" evidence="2">
    <location>
        <begin position="411"/>
        <end position="420"/>
    </location>
</feature>
<feature type="compositionally biased region" description="Basic residues" evidence="2">
    <location>
        <begin position="494"/>
        <end position="506"/>
    </location>
</feature>
<evidence type="ECO:0000256" key="1">
    <source>
        <dbReference type="SAM" id="Coils"/>
    </source>
</evidence>
<name>A0A5B7B8Q9_DAVIN</name>
<feature type="compositionally biased region" description="Low complexity" evidence="2">
    <location>
        <begin position="618"/>
        <end position="627"/>
    </location>
</feature>
<dbReference type="AlphaFoldDB" id="A0A5B7B8Q9"/>
<protein>
    <recommendedName>
        <fullName evidence="4">Rho termination factor N-terminal domain-containing protein</fullName>
    </recommendedName>
</protein>
<keyword evidence="1" id="KW-0175">Coiled coil</keyword>
<gene>
    <name evidence="3" type="ORF">Din_034225</name>
</gene>
<evidence type="ECO:0000256" key="2">
    <source>
        <dbReference type="SAM" id="MobiDB-lite"/>
    </source>
</evidence>
<feature type="compositionally biased region" description="Low complexity" evidence="2">
    <location>
        <begin position="538"/>
        <end position="552"/>
    </location>
</feature>
<feature type="region of interest" description="Disordered" evidence="2">
    <location>
        <begin position="162"/>
        <end position="213"/>
    </location>
</feature>
<feature type="region of interest" description="Disordered" evidence="2">
    <location>
        <begin position="258"/>
        <end position="290"/>
    </location>
</feature>
<feature type="compositionally biased region" description="Basic and acidic residues" evidence="2">
    <location>
        <begin position="276"/>
        <end position="290"/>
    </location>
</feature>
<organism evidence="3">
    <name type="scientific">Davidia involucrata</name>
    <name type="common">Dove tree</name>
    <dbReference type="NCBI Taxonomy" id="16924"/>
    <lineage>
        <taxon>Eukaryota</taxon>
        <taxon>Viridiplantae</taxon>
        <taxon>Streptophyta</taxon>
        <taxon>Embryophyta</taxon>
        <taxon>Tracheophyta</taxon>
        <taxon>Spermatophyta</taxon>
        <taxon>Magnoliopsida</taxon>
        <taxon>eudicotyledons</taxon>
        <taxon>Gunneridae</taxon>
        <taxon>Pentapetalae</taxon>
        <taxon>asterids</taxon>
        <taxon>Cornales</taxon>
        <taxon>Nyssaceae</taxon>
        <taxon>Davidia</taxon>
    </lineage>
</organism>
<feature type="compositionally biased region" description="Basic residues" evidence="2">
    <location>
        <begin position="571"/>
        <end position="580"/>
    </location>
</feature>
<reference evidence="3" key="1">
    <citation type="submission" date="2019-08" db="EMBL/GenBank/DDBJ databases">
        <title>Reference gene set and small RNA set construction with multiple tissues from Davidia involucrata Baill.</title>
        <authorList>
            <person name="Yang H."/>
            <person name="Zhou C."/>
            <person name="Li G."/>
            <person name="Wang J."/>
            <person name="Gao P."/>
            <person name="Wang M."/>
            <person name="Wang R."/>
            <person name="Zhao Y."/>
        </authorList>
    </citation>
    <scope>NUCLEOTIDE SEQUENCE</scope>
    <source>
        <tissue evidence="3">Mixed with DoveR01_LX</tissue>
    </source>
</reference>